<evidence type="ECO:0000256" key="1">
    <source>
        <dbReference type="ARBA" id="ARBA00004651"/>
    </source>
</evidence>
<dbReference type="Pfam" id="PF00482">
    <property type="entry name" value="T2SSF"/>
    <property type="match status" value="1"/>
</dbReference>
<evidence type="ECO:0000256" key="5">
    <source>
        <dbReference type="ARBA" id="ARBA00023136"/>
    </source>
</evidence>
<evidence type="ECO:0000259" key="7">
    <source>
        <dbReference type="Pfam" id="PF00482"/>
    </source>
</evidence>
<keyword evidence="5 6" id="KW-0472">Membrane</keyword>
<proteinExistence type="predicted"/>
<dbReference type="PANTHER" id="PTHR35007:SF3">
    <property type="entry name" value="POSSIBLE CONSERVED ALANINE RICH MEMBRANE PROTEIN"/>
    <property type="match status" value="1"/>
</dbReference>
<keyword evidence="9" id="KW-1185">Reference proteome</keyword>
<organism evidence="8 9">
    <name type="scientific">Antricoccus suffuscus</name>
    <dbReference type="NCBI Taxonomy" id="1629062"/>
    <lineage>
        <taxon>Bacteria</taxon>
        <taxon>Bacillati</taxon>
        <taxon>Actinomycetota</taxon>
        <taxon>Actinomycetes</taxon>
        <taxon>Geodermatophilales</taxon>
        <taxon>Antricoccaceae</taxon>
        <taxon>Antricoccus</taxon>
    </lineage>
</organism>
<dbReference type="Proteomes" id="UP000237752">
    <property type="component" value="Unassembled WGS sequence"/>
</dbReference>
<dbReference type="RefSeq" id="WP_106348081.1">
    <property type="nucleotide sequence ID" value="NZ_PVUE01000003.1"/>
</dbReference>
<dbReference type="InterPro" id="IPR018076">
    <property type="entry name" value="T2SS_GspF_dom"/>
</dbReference>
<sequence length="253" mass="26043">MTGAVVLLACAVALWPLQRPAGRFGLRAPFRASAYPGRGAVAPSEVSTSPDQAAPSARPRIAIALLVFVLVLVISPSIGGVVGATLVAVGAFVVMHRSGLRQQRVDDRARIWQLPMVLDVAGLLLRSGSPPAGAVSAAAEVCGPSLLGDFRTISRLQEMGHDPDAAWRSRLADPVIGPVARSAIRSADSGATLAASWSQLASAARAERRVRAEVSARKAGVHALAPLGLCFLPAFVCLGVVPIVIGLAGDVFG</sequence>
<feature type="domain" description="Type II secretion system protein GspF" evidence="7">
    <location>
        <begin position="119"/>
        <end position="238"/>
    </location>
</feature>
<evidence type="ECO:0000256" key="6">
    <source>
        <dbReference type="SAM" id="Phobius"/>
    </source>
</evidence>
<reference evidence="8 9" key="1">
    <citation type="submission" date="2018-03" db="EMBL/GenBank/DDBJ databases">
        <title>Genomic Encyclopedia of Archaeal and Bacterial Type Strains, Phase II (KMG-II): from individual species to whole genera.</title>
        <authorList>
            <person name="Goeker M."/>
        </authorList>
    </citation>
    <scope>NUCLEOTIDE SEQUENCE [LARGE SCALE GENOMIC DNA]</scope>
    <source>
        <strain evidence="8 9">DSM 100065</strain>
    </source>
</reference>
<dbReference type="OrthoDB" id="3267562at2"/>
<name>A0A2T1A3C3_9ACTN</name>
<gene>
    <name evidence="8" type="ORF">CLV47_103168</name>
</gene>
<dbReference type="PANTHER" id="PTHR35007">
    <property type="entry name" value="INTEGRAL MEMBRANE PROTEIN-RELATED"/>
    <property type="match status" value="1"/>
</dbReference>
<feature type="transmembrane region" description="Helical" evidence="6">
    <location>
        <begin position="224"/>
        <end position="248"/>
    </location>
</feature>
<evidence type="ECO:0000313" key="9">
    <source>
        <dbReference type="Proteomes" id="UP000237752"/>
    </source>
</evidence>
<keyword evidence="2" id="KW-1003">Cell membrane</keyword>
<evidence type="ECO:0000256" key="4">
    <source>
        <dbReference type="ARBA" id="ARBA00022989"/>
    </source>
</evidence>
<keyword evidence="4 6" id="KW-1133">Transmembrane helix</keyword>
<accession>A0A2T1A3C3</accession>
<evidence type="ECO:0000256" key="2">
    <source>
        <dbReference type="ARBA" id="ARBA00022475"/>
    </source>
</evidence>
<comment type="subcellular location">
    <subcellularLocation>
        <location evidence="1">Cell membrane</location>
        <topology evidence="1">Multi-pass membrane protein</topology>
    </subcellularLocation>
</comment>
<comment type="caution">
    <text evidence="8">The sequence shown here is derived from an EMBL/GenBank/DDBJ whole genome shotgun (WGS) entry which is preliminary data.</text>
</comment>
<dbReference type="GO" id="GO:0005886">
    <property type="term" value="C:plasma membrane"/>
    <property type="evidence" value="ECO:0007669"/>
    <property type="project" value="UniProtKB-SubCell"/>
</dbReference>
<evidence type="ECO:0000256" key="3">
    <source>
        <dbReference type="ARBA" id="ARBA00022692"/>
    </source>
</evidence>
<feature type="transmembrane region" description="Helical" evidence="6">
    <location>
        <begin position="61"/>
        <end position="94"/>
    </location>
</feature>
<dbReference type="AlphaFoldDB" id="A0A2T1A3C3"/>
<keyword evidence="3 6" id="KW-0812">Transmembrane</keyword>
<protein>
    <submittedName>
        <fullName evidence="8">Type II secretion system (T2SS) protein F</fullName>
    </submittedName>
</protein>
<dbReference type="EMBL" id="PVUE01000003">
    <property type="protein sequence ID" value="PRZ43111.1"/>
    <property type="molecule type" value="Genomic_DNA"/>
</dbReference>
<evidence type="ECO:0000313" key="8">
    <source>
        <dbReference type="EMBL" id="PRZ43111.1"/>
    </source>
</evidence>